<organism evidence="2 3">
    <name type="scientific">Aphis glycines</name>
    <name type="common">Soybean aphid</name>
    <dbReference type="NCBI Taxonomy" id="307491"/>
    <lineage>
        <taxon>Eukaryota</taxon>
        <taxon>Metazoa</taxon>
        <taxon>Ecdysozoa</taxon>
        <taxon>Arthropoda</taxon>
        <taxon>Hexapoda</taxon>
        <taxon>Insecta</taxon>
        <taxon>Pterygota</taxon>
        <taxon>Neoptera</taxon>
        <taxon>Paraneoptera</taxon>
        <taxon>Hemiptera</taxon>
        <taxon>Sternorrhyncha</taxon>
        <taxon>Aphidomorpha</taxon>
        <taxon>Aphidoidea</taxon>
        <taxon>Aphididae</taxon>
        <taxon>Aphidini</taxon>
        <taxon>Aphis</taxon>
        <taxon>Aphis</taxon>
    </lineage>
</organism>
<reference evidence="2 3" key="1">
    <citation type="submission" date="2019-08" db="EMBL/GenBank/DDBJ databases">
        <title>The genome of the soybean aphid Biotype 1, its phylome, world population structure and adaptation to the North American continent.</title>
        <authorList>
            <person name="Giordano R."/>
            <person name="Donthu R.K."/>
            <person name="Hernandez A.G."/>
            <person name="Wright C.L."/>
            <person name="Zimin A.V."/>
        </authorList>
    </citation>
    <scope>NUCLEOTIDE SEQUENCE [LARGE SCALE GENOMIC DNA]</scope>
    <source>
        <tissue evidence="2">Whole aphids</tissue>
    </source>
</reference>
<evidence type="ECO:0000256" key="1">
    <source>
        <dbReference type="SAM" id="MobiDB-lite"/>
    </source>
</evidence>
<feature type="compositionally biased region" description="Pro residues" evidence="1">
    <location>
        <begin position="118"/>
        <end position="130"/>
    </location>
</feature>
<feature type="compositionally biased region" description="Polar residues" evidence="1">
    <location>
        <begin position="107"/>
        <end position="116"/>
    </location>
</feature>
<gene>
    <name evidence="2" type="ORF">AGLY_010289</name>
</gene>
<dbReference type="AlphaFoldDB" id="A0A6G0TGV9"/>
<feature type="region of interest" description="Disordered" evidence="1">
    <location>
        <begin position="104"/>
        <end position="130"/>
    </location>
</feature>
<accession>A0A6G0TGV9</accession>
<dbReference type="Proteomes" id="UP000475862">
    <property type="component" value="Unassembled WGS sequence"/>
</dbReference>
<proteinExistence type="predicted"/>
<sequence>MGNHNLACTGRHRRGPNRYTNREASIGPRGRATCRRSTRFRRRMRGATVADWIPAAAAGGSSSPTPAGRRPLTPPPSRTNGPHSPISAAVGVLAYVAPHHLSRPQPVRQQFPSTGCSPPSPQRAPPPPPAENGYAELYAYLIQQQSFAVAAAAAASSIFPGPSAPLPPFHYMPTNHVITNGRRRRRCRGHRLAAVPAAGQLLKPTRLRYGKCNL</sequence>
<evidence type="ECO:0000313" key="2">
    <source>
        <dbReference type="EMBL" id="KAE9532087.1"/>
    </source>
</evidence>
<feature type="region of interest" description="Disordered" evidence="1">
    <location>
        <begin position="51"/>
        <end position="86"/>
    </location>
</feature>
<dbReference type="EMBL" id="VYZN01000040">
    <property type="protein sequence ID" value="KAE9532087.1"/>
    <property type="molecule type" value="Genomic_DNA"/>
</dbReference>
<evidence type="ECO:0000313" key="3">
    <source>
        <dbReference type="Proteomes" id="UP000475862"/>
    </source>
</evidence>
<comment type="caution">
    <text evidence="2">The sequence shown here is derived from an EMBL/GenBank/DDBJ whole genome shotgun (WGS) entry which is preliminary data.</text>
</comment>
<feature type="region of interest" description="Disordered" evidence="1">
    <location>
        <begin position="1"/>
        <end position="33"/>
    </location>
</feature>
<dbReference type="OrthoDB" id="5954824at2759"/>
<name>A0A6G0TGV9_APHGL</name>
<keyword evidence="3" id="KW-1185">Reference proteome</keyword>
<protein>
    <submittedName>
        <fullName evidence="2">Uncharacterized protein</fullName>
    </submittedName>
</protein>
<feature type="compositionally biased region" description="Low complexity" evidence="1">
    <location>
        <begin position="51"/>
        <end position="68"/>
    </location>
</feature>